<dbReference type="SMART" id="SM00863">
    <property type="entry name" value="tRNA_SAD"/>
    <property type="match status" value="1"/>
</dbReference>
<dbReference type="GO" id="GO:0005829">
    <property type="term" value="C:cytosol"/>
    <property type="evidence" value="ECO:0007669"/>
    <property type="project" value="TreeGrafter"/>
</dbReference>
<evidence type="ECO:0000256" key="9">
    <source>
        <dbReference type="ARBA" id="ARBA00022840"/>
    </source>
</evidence>
<dbReference type="InterPro" id="IPR004095">
    <property type="entry name" value="TGS"/>
</dbReference>
<comment type="subcellular location">
    <subcellularLocation>
        <location evidence="14">Cytoplasm</location>
    </subcellularLocation>
</comment>
<dbReference type="FunFam" id="3.30.930.10:FF:000002">
    <property type="entry name" value="Threonine--tRNA ligase"/>
    <property type="match status" value="1"/>
</dbReference>
<keyword evidence="7 14" id="KW-0547">Nucleotide-binding</keyword>
<dbReference type="GO" id="GO:0000049">
    <property type="term" value="F:tRNA binding"/>
    <property type="evidence" value="ECO:0007669"/>
    <property type="project" value="UniProtKB-KW"/>
</dbReference>
<dbReference type="Pfam" id="PF00587">
    <property type="entry name" value="tRNA-synt_2b"/>
    <property type="match status" value="1"/>
</dbReference>
<dbReference type="Gene3D" id="3.10.20.30">
    <property type="match status" value="1"/>
</dbReference>
<dbReference type="RefSeq" id="WP_135415434.1">
    <property type="nucleotide sequence ID" value="NZ_SRLB01000010.1"/>
</dbReference>
<dbReference type="GO" id="GO:0004829">
    <property type="term" value="F:threonine-tRNA ligase activity"/>
    <property type="evidence" value="ECO:0007669"/>
    <property type="project" value="UniProtKB-UniRule"/>
</dbReference>
<dbReference type="Pfam" id="PF03129">
    <property type="entry name" value="HGTP_anticodon"/>
    <property type="match status" value="1"/>
</dbReference>
<dbReference type="PROSITE" id="PS51880">
    <property type="entry name" value="TGS"/>
    <property type="match status" value="1"/>
</dbReference>
<keyword evidence="3 14" id="KW-0963">Cytoplasm</keyword>
<dbReference type="InterPro" id="IPR045864">
    <property type="entry name" value="aa-tRNA-synth_II/BPL/LPL"/>
</dbReference>
<reference evidence="17 18" key="1">
    <citation type="submission" date="2019-04" db="EMBL/GenBank/DDBJ databases">
        <authorList>
            <person name="Feng G."/>
            <person name="Zhu H."/>
        </authorList>
    </citation>
    <scope>NUCLEOTIDE SEQUENCE [LARGE SCALE GENOMIC DNA]</scope>
    <source>
        <strain evidence="17 18">6HR-1</strain>
    </source>
</reference>
<dbReference type="InterPro" id="IPR033728">
    <property type="entry name" value="ThrRS_core"/>
</dbReference>
<dbReference type="GO" id="GO:0046872">
    <property type="term" value="F:metal ion binding"/>
    <property type="evidence" value="ECO:0007669"/>
    <property type="project" value="UniProtKB-KW"/>
</dbReference>
<feature type="binding site" evidence="14">
    <location>
        <position position="385"/>
    </location>
    <ligand>
        <name>Zn(2+)</name>
        <dbReference type="ChEBI" id="CHEBI:29105"/>
        <note>catalytic</note>
    </ligand>
</feature>
<dbReference type="InterPro" id="IPR012947">
    <property type="entry name" value="tRNA_SAD"/>
</dbReference>
<proteinExistence type="inferred from homology"/>
<dbReference type="CDD" id="cd01667">
    <property type="entry name" value="TGS_ThrRS"/>
    <property type="match status" value="1"/>
</dbReference>
<dbReference type="InterPro" id="IPR002320">
    <property type="entry name" value="Thr-tRNA-ligase_IIa"/>
</dbReference>
<evidence type="ECO:0000256" key="4">
    <source>
        <dbReference type="ARBA" id="ARBA00022555"/>
    </source>
</evidence>
<accession>A0A4Z0NPN1</accession>
<evidence type="ECO:0000256" key="8">
    <source>
        <dbReference type="ARBA" id="ARBA00022833"/>
    </source>
</evidence>
<evidence type="ECO:0000256" key="6">
    <source>
        <dbReference type="ARBA" id="ARBA00022723"/>
    </source>
</evidence>
<evidence type="ECO:0000256" key="12">
    <source>
        <dbReference type="ARBA" id="ARBA00023146"/>
    </source>
</evidence>
<dbReference type="FunFam" id="3.30.980.10:FF:000005">
    <property type="entry name" value="Threonyl-tRNA synthetase, mitochondrial"/>
    <property type="match status" value="1"/>
</dbReference>
<dbReference type="Gene3D" id="3.30.930.10">
    <property type="entry name" value="Bira Bifunctional Protein, Domain 2"/>
    <property type="match status" value="1"/>
</dbReference>
<keyword evidence="8 14" id="KW-0862">Zinc</keyword>
<feature type="binding site" evidence="14">
    <location>
        <position position="517"/>
    </location>
    <ligand>
        <name>Zn(2+)</name>
        <dbReference type="ChEBI" id="CHEBI:29105"/>
        <note>catalytic</note>
    </ligand>
</feature>
<dbReference type="SUPFAM" id="SSF55681">
    <property type="entry name" value="Class II aaRS and biotin synthetases"/>
    <property type="match status" value="1"/>
</dbReference>
<dbReference type="FunFam" id="3.30.54.20:FF:000002">
    <property type="entry name" value="Threonine--tRNA ligase"/>
    <property type="match status" value="1"/>
</dbReference>
<dbReference type="GO" id="GO:0006435">
    <property type="term" value="P:threonyl-tRNA aminoacylation"/>
    <property type="evidence" value="ECO:0007669"/>
    <property type="project" value="UniProtKB-UniRule"/>
</dbReference>
<keyword evidence="5 14" id="KW-0436">Ligase</keyword>
<dbReference type="PANTHER" id="PTHR11451:SF44">
    <property type="entry name" value="THREONINE--TRNA LIGASE, CHLOROPLASTIC_MITOCHONDRIAL 2"/>
    <property type="match status" value="1"/>
</dbReference>
<dbReference type="HAMAP" id="MF_00184">
    <property type="entry name" value="Thr_tRNA_synth"/>
    <property type="match status" value="1"/>
</dbReference>
<dbReference type="FunFam" id="3.40.50.800:FF:000001">
    <property type="entry name" value="Threonine--tRNA ligase"/>
    <property type="match status" value="1"/>
</dbReference>
<dbReference type="CDD" id="cd00860">
    <property type="entry name" value="ThrRS_anticodon"/>
    <property type="match status" value="1"/>
</dbReference>
<feature type="domain" description="Aminoacyl-transfer RNA synthetases class-II family profile" evidence="15">
    <location>
        <begin position="273"/>
        <end position="540"/>
    </location>
</feature>
<dbReference type="Gene3D" id="3.30.980.10">
    <property type="entry name" value="Threonyl-trna Synthetase, Chain A, domain 2"/>
    <property type="match status" value="1"/>
</dbReference>
<evidence type="ECO:0000256" key="5">
    <source>
        <dbReference type="ARBA" id="ARBA00022598"/>
    </source>
</evidence>
<dbReference type="Gene3D" id="3.30.54.20">
    <property type="match status" value="1"/>
</dbReference>
<keyword evidence="9 14" id="KW-0067">ATP-binding</keyword>
<evidence type="ECO:0000256" key="7">
    <source>
        <dbReference type="ARBA" id="ARBA00022741"/>
    </source>
</evidence>
<evidence type="ECO:0000256" key="3">
    <source>
        <dbReference type="ARBA" id="ARBA00022490"/>
    </source>
</evidence>
<comment type="caution">
    <text evidence="17">The sequence shown here is derived from an EMBL/GenBank/DDBJ whole genome shotgun (WGS) entry which is preliminary data.</text>
</comment>
<keyword evidence="10 14" id="KW-0694">RNA-binding</keyword>
<dbReference type="InterPro" id="IPR012675">
    <property type="entry name" value="Beta-grasp_dom_sf"/>
</dbReference>
<protein>
    <recommendedName>
        <fullName evidence="14">Threonine--tRNA ligase</fullName>
        <ecNumber evidence="14">6.1.1.3</ecNumber>
    </recommendedName>
    <alternativeName>
        <fullName evidence="14">Threonyl-tRNA synthetase</fullName>
        <shortName evidence="14">ThrRS</shortName>
    </alternativeName>
</protein>
<dbReference type="Gene3D" id="3.40.50.800">
    <property type="entry name" value="Anticodon-binding domain"/>
    <property type="match status" value="1"/>
</dbReference>
<evidence type="ECO:0000256" key="14">
    <source>
        <dbReference type="HAMAP-Rule" id="MF_00184"/>
    </source>
</evidence>
<keyword evidence="6 14" id="KW-0479">Metal-binding</keyword>
<comment type="caution">
    <text evidence="14">Lacks conserved residue(s) required for the propagation of feature annotation.</text>
</comment>
<comment type="subunit">
    <text evidence="2 14">Homodimer.</text>
</comment>
<dbReference type="Pfam" id="PF07973">
    <property type="entry name" value="tRNA_SAD"/>
    <property type="match status" value="1"/>
</dbReference>
<dbReference type="EMBL" id="SRLB01000010">
    <property type="protein sequence ID" value="TGD98626.1"/>
    <property type="molecule type" value="Genomic_DNA"/>
</dbReference>
<keyword evidence="11 14" id="KW-0648">Protein biosynthesis</keyword>
<keyword evidence="18" id="KW-1185">Reference proteome</keyword>
<evidence type="ECO:0000256" key="1">
    <source>
        <dbReference type="ARBA" id="ARBA00008226"/>
    </source>
</evidence>
<dbReference type="InterPro" id="IPR012676">
    <property type="entry name" value="TGS-like"/>
</dbReference>
<comment type="similarity">
    <text evidence="1 14">Belongs to the class-II aminoacyl-tRNA synthetase family.</text>
</comment>
<dbReference type="InterPro" id="IPR018163">
    <property type="entry name" value="Thr/Ala-tRNA-synth_IIc_edit"/>
</dbReference>
<dbReference type="PANTHER" id="PTHR11451">
    <property type="entry name" value="THREONINE-TRNA LIGASE"/>
    <property type="match status" value="1"/>
</dbReference>
<dbReference type="SUPFAM" id="SSF52954">
    <property type="entry name" value="Class II aaRS ABD-related"/>
    <property type="match status" value="1"/>
</dbReference>
<evidence type="ECO:0000256" key="2">
    <source>
        <dbReference type="ARBA" id="ARBA00011738"/>
    </source>
</evidence>
<evidence type="ECO:0000313" key="18">
    <source>
        <dbReference type="Proteomes" id="UP000297535"/>
    </source>
</evidence>
<sequence>MPILTFPDGATRSYDGAVTGRAVVEGIAKSLAKRTVAMALDGTVRDLDDAIAQDSRIEFLDRTDPRALELIRHDCAHVLAEAVHSLWPETQVTIGPVIENGFYYDFHRETPFSPDDFPAIEARMREIIARDAPFTKEVWARDDVRRLFADKGEAFKVELVDAIPPGEDLRLYRQGAWFDLCRGPHMTSTGKVGTAFKLMKVAGAYWRGDSTKPMLSRIYGTAWANQADLDAYLNRLAEAERRDHRKLGREMDLFHFQEEGPGVVFWHPKGWTLFQSLIAYMRRRLKGDYAEVNAPQILDKALWETSGHWDWYRENMFVTKTEDERVFAIKPMNCPGHVQIFKHGLKSYRDLPLRLAEFGSVSRYEPSGALHGLMRVRAFTQDDAHVFCTEDQLAAECLKINDLILSTYADFGFDEIVVKLSTRPEKRVGSDALWDHAEDVMTRVLAQIEEQSGGRIRTAINPGEGAFYGPKFEYVLRDAIGRDWQCGTTQVDFNLPERFGAFFVDADGQKKTPVMVHRAICGSMERFTGILIEHFAGHFPLWLAPLQVVVATITGEADPYAREVLKAADAAGLRAEADLRNEKINYKVREHSHAKVPVMLVVGRKEGEERTVSIRRLGSPQSRTLPLDQALAELVAEATFPDLRRAQAVADSVASEGVTLDGHHGEKPVP</sequence>
<dbReference type="InterPro" id="IPR047246">
    <property type="entry name" value="ThrRS_anticodon"/>
</dbReference>
<dbReference type="InterPro" id="IPR002314">
    <property type="entry name" value="aa-tRNA-synt_IIb"/>
</dbReference>
<dbReference type="SUPFAM" id="SSF55186">
    <property type="entry name" value="ThrRS/AlaRS common domain"/>
    <property type="match status" value="1"/>
</dbReference>
<dbReference type="InterPro" id="IPR004154">
    <property type="entry name" value="Anticodon-bd"/>
</dbReference>
<evidence type="ECO:0000256" key="11">
    <source>
        <dbReference type="ARBA" id="ARBA00022917"/>
    </source>
</evidence>
<name>A0A4Z0NPN1_9HYPH</name>
<evidence type="ECO:0000256" key="10">
    <source>
        <dbReference type="ARBA" id="ARBA00022884"/>
    </source>
</evidence>
<feature type="domain" description="TGS" evidence="16">
    <location>
        <begin position="1"/>
        <end position="61"/>
    </location>
</feature>
<comment type="catalytic activity">
    <reaction evidence="13 14">
        <text>tRNA(Thr) + L-threonine + ATP = L-threonyl-tRNA(Thr) + AMP + diphosphate + H(+)</text>
        <dbReference type="Rhea" id="RHEA:24624"/>
        <dbReference type="Rhea" id="RHEA-COMP:9670"/>
        <dbReference type="Rhea" id="RHEA-COMP:9704"/>
        <dbReference type="ChEBI" id="CHEBI:15378"/>
        <dbReference type="ChEBI" id="CHEBI:30616"/>
        <dbReference type="ChEBI" id="CHEBI:33019"/>
        <dbReference type="ChEBI" id="CHEBI:57926"/>
        <dbReference type="ChEBI" id="CHEBI:78442"/>
        <dbReference type="ChEBI" id="CHEBI:78534"/>
        <dbReference type="ChEBI" id="CHEBI:456215"/>
        <dbReference type="EC" id="6.1.1.3"/>
    </reaction>
</comment>
<dbReference type="SUPFAM" id="SSF81271">
    <property type="entry name" value="TGS-like"/>
    <property type="match status" value="1"/>
</dbReference>
<feature type="binding site" evidence="14">
    <location>
        <position position="334"/>
    </location>
    <ligand>
        <name>Zn(2+)</name>
        <dbReference type="ChEBI" id="CHEBI:29105"/>
        <note>catalytic</note>
    </ligand>
</feature>
<organism evidence="17 18">
    <name type="scientific">Methylobacterium nonmethylotrophicum</name>
    <dbReference type="NCBI Taxonomy" id="1141884"/>
    <lineage>
        <taxon>Bacteria</taxon>
        <taxon>Pseudomonadati</taxon>
        <taxon>Pseudomonadota</taxon>
        <taxon>Alphaproteobacteria</taxon>
        <taxon>Hyphomicrobiales</taxon>
        <taxon>Methylobacteriaceae</taxon>
        <taxon>Methylobacterium</taxon>
    </lineage>
</organism>
<dbReference type="CDD" id="cd00771">
    <property type="entry name" value="ThrRS_core"/>
    <property type="match status" value="1"/>
</dbReference>
<evidence type="ECO:0000313" key="17">
    <source>
        <dbReference type="EMBL" id="TGD98626.1"/>
    </source>
</evidence>
<evidence type="ECO:0000259" key="16">
    <source>
        <dbReference type="PROSITE" id="PS51880"/>
    </source>
</evidence>
<dbReference type="PRINTS" id="PR01047">
    <property type="entry name" value="TRNASYNTHTHR"/>
</dbReference>
<dbReference type="InterPro" id="IPR006195">
    <property type="entry name" value="aa-tRNA-synth_II"/>
</dbReference>
<keyword evidence="4 14" id="KW-0820">tRNA-binding</keyword>
<dbReference type="GO" id="GO:0005524">
    <property type="term" value="F:ATP binding"/>
    <property type="evidence" value="ECO:0007669"/>
    <property type="project" value="UniProtKB-UniRule"/>
</dbReference>
<keyword evidence="12 14" id="KW-0030">Aminoacyl-tRNA synthetase</keyword>
<dbReference type="Proteomes" id="UP000297535">
    <property type="component" value="Unassembled WGS sequence"/>
</dbReference>
<gene>
    <name evidence="14 17" type="primary">thrS</name>
    <name evidence="17" type="ORF">EU555_14885</name>
</gene>
<dbReference type="OrthoDB" id="9802304at2"/>
<dbReference type="AlphaFoldDB" id="A0A4Z0NPN1"/>
<dbReference type="InterPro" id="IPR036621">
    <property type="entry name" value="Anticodon-bd_dom_sf"/>
</dbReference>
<dbReference type="PROSITE" id="PS50862">
    <property type="entry name" value="AA_TRNA_LIGASE_II"/>
    <property type="match status" value="1"/>
</dbReference>
<dbReference type="EC" id="6.1.1.3" evidence="14"/>
<comment type="cofactor">
    <cofactor evidence="14">
        <name>Zn(2+)</name>
        <dbReference type="ChEBI" id="CHEBI:29105"/>
    </cofactor>
    <text evidence="14">Binds 1 zinc ion per subunit.</text>
</comment>
<evidence type="ECO:0000259" key="15">
    <source>
        <dbReference type="PROSITE" id="PS50862"/>
    </source>
</evidence>
<evidence type="ECO:0000256" key="13">
    <source>
        <dbReference type="ARBA" id="ARBA00049515"/>
    </source>
</evidence>